<dbReference type="OrthoDB" id="7421075at2"/>
<evidence type="ECO:0000256" key="1">
    <source>
        <dbReference type="ARBA" id="ARBA00004117"/>
    </source>
</evidence>
<evidence type="ECO:0000256" key="7">
    <source>
        <dbReference type="ARBA" id="ARBA00022779"/>
    </source>
</evidence>
<comment type="function">
    <text evidence="10">FliM is one of three proteins (FliG, FliN, FliM) that forms the rotor-mounted switch complex (C ring), located at the base of the basal body. This complex interacts with the CheY and CheZ chemotaxis proteins, in addition to contacting components of the motor that determine the direction of flagellar rotation.</text>
</comment>
<gene>
    <name evidence="13" type="primary">fliM</name>
    <name evidence="13" type="ORF">SPDO_12640</name>
</gene>
<evidence type="ECO:0000259" key="12">
    <source>
        <dbReference type="Pfam" id="PF01052"/>
    </source>
</evidence>
<keyword evidence="13" id="KW-0282">Flagellum</keyword>
<keyword evidence="14" id="KW-1185">Reference proteome</keyword>
<proteinExistence type="inferred from homology"/>
<dbReference type="SUPFAM" id="SSF101801">
    <property type="entry name" value="Surface presentation of antigens (SPOA)"/>
    <property type="match status" value="1"/>
</dbReference>
<feature type="region of interest" description="Disordered" evidence="11">
    <location>
        <begin position="1"/>
        <end position="28"/>
    </location>
</feature>
<name>A0A245ZNE4_9SPHN</name>
<feature type="domain" description="Flagellar motor switch protein FliN-like C-terminal" evidence="12">
    <location>
        <begin position="239"/>
        <end position="304"/>
    </location>
</feature>
<dbReference type="Proteomes" id="UP000197290">
    <property type="component" value="Unassembled WGS sequence"/>
</dbReference>
<dbReference type="AlphaFoldDB" id="A0A245ZNE4"/>
<evidence type="ECO:0000256" key="3">
    <source>
        <dbReference type="ARBA" id="ARBA00011049"/>
    </source>
</evidence>
<dbReference type="CDD" id="cd17908">
    <property type="entry name" value="FliM"/>
    <property type="match status" value="1"/>
</dbReference>
<evidence type="ECO:0000256" key="4">
    <source>
        <dbReference type="ARBA" id="ARBA00021898"/>
    </source>
</evidence>
<sequence>MVNAKPDLPRERRERARPQAVQTGGLGQAKLNPFGDLHTLQHLSARLARGMRGVFEPLLREEVRAWAEPLAVQRFSDYRAERPDRLTAWLPLGMDDRTALLVLDGGFVLELLDLFFGGTGAAPAEMPAEFSPAAEAMVARLGQMIAQPLTAAWEPLARVTFTVGRCEANASMLSNFDGDDALIVTRFGIAPGSAKPSFIDLVYPVSALKPHGTALTGKVVAKAAAEDAAWQTALTRAAMNVRFPVRSVLAEPTIRLSKLMSLQTGDVIPISFGQDVPVMVGNDRLGSGTVGTSNGHAAIKLTSLASLEGLTQ</sequence>
<comment type="similarity">
    <text evidence="3">Belongs to the FliM family.</text>
</comment>
<keyword evidence="6" id="KW-0145">Chemotaxis</keyword>
<evidence type="ECO:0000256" key="8">
    <source>
        <dbReference type="ARBA" id="ARBA00023136"/>
    </source>
</evidence>
<dbReference type="GO" id="GO:0005886">
    <property type="term" value="C:plasma membrane"/>
    <property type="evidence" value="ECO:0007669"/>
    <property type="project" value="UniProtKB-SubCell"/>
</dbReference>
<dbReference type="Pfam" id="PF02154">
    <property type="entry name" value="FliM"/>
    <property type="match status" value="1"/>
</dbReference>
<evidence type="ECO:0000256" key="10">
    <source>
        <dbReference type="ARBA" id="ARBA00025044"/>
    </source>
</evidence>
<dbReference type="RefSeq" id="WP_088366622.1">
    <property type="nucleotide sequence ID" value="NZ_NBBI01000002.1"/>
</dbReference>
<comment type="subcellular location">
    <subcellularLocation>
        <location evidence="1">Bacterial flagellum basal body</location>
    </subcellularLocation>
    <subcellularLocation>
        <location evidence="2">Cell membrane</location>
        <topology evidence="2">Peripheral membrane protein</topology>
    </subcellularLocation>
</comment>
<dbReference type="InterPro" id="IPR001689">
    <property type="entry name" value="Flag_FliM"/>
</dbReference>
<accession>A0A245ZNE4</accession>
<evidence type="ECO:0000256" key="9">
    <source>
        <dbReference type="ARBA" id="ARBA00023143"/>
    </source>
</evidence>
<reference evidence="13 14" key="1">
    <citation type="submission" date="2017-03" db="EMBL/GenBank/DDBJ databases">
        <title>Genome sequence of Sphingomonas dokdonensis DSM 21029.</title>
        <authorList>
            <person name="Poehlein A."/>
            <person name="Wuebbeler J.H."/>
            <person name="Steinbuechel A."/>
            <person name="Daniel R."/>
        </authorList>
    </citation>
    <scope>NUCLEOTIDE SEQUENCE [LARGE SCALE GENOMIC DNA]</scope>
    <source>
        <strain evidence="13 14">DSM 21029</strain>
    </source>
</reference>
<dbReference type="Gene3D" id="2.30.330.10">
    <property type="entry name" value="SpoA-like"/>
    <property type="match status" value="1"/>
</dbReference>
<keyword evidence="5" id="KW-1003">Cell membrane</keyword>
<keyword evidence="9" id="KW-0975">Bacterial flagellum</keyword>
<evidence type="ECO:0000313" key="14">
    <source>
        <dbReference type="Proteomes" id="UP000197290"/>
    </source>
</evidence>
<dbReference type="Gene3D" id="3.40.1550.10">
    <property type="entry name" value="CheC-like"/>
    <property type="match status" value="1"/>
</dbReference>
<dbReference type="Pfam" id="PF01052">
    <property type="entry name" value="FliMN_C"/>
    <property type="match status" value="1"/>
</dbReference>
<dbReference type="EMBL" id="NBBI01000002">
    <property type="protein sequence ID" value="OWK31257.1"/>
    <property type="molecule type" value="Genomic_DNA"/>
</dbReference>
<dbReference type="InterPro" id="IPR001543">
    <property type="entry name" value="FliN-like_C"/>
</dbReference>
<feature type="compositionally biased region" description="Basic and acidic residues" evidence="11">
    <location>
        <begin position="7"/>
        <end position="17"/>
    </location>
</feature>
<evidence type="ECO:0000313" key="13">
    <source>
        <dbReference type="EMBL" id="OWK31257.1"/>
    </source>
</evidence>
<organism evidence="13 14">
    <name type="scientific">Sphingomonas dokdonensis</name>
    <dbReference type="NCBI Taxonomy" id="344880"/>
    <lineage>
        <taxon>Bacteria</taxon>
        <taxon>Pseudomonadati</taxon>
        <taxon>Pseudomonadota</taxon>
        <taxon>Alphaproteobacteria</taxon>
        <taxon>Sphingomonadales</taxon>
        <taxon>Sphingomonadaceae</taxon>
        <taxon>Sphingomonas</taxon>
    </lineage>
</organism>
<evidence type="ECO:0000256" key="11">
    <source>
        <dbReference type="SAM" id="MobiDB-lite"/>
    </source>
</evidence>
<comment type="caution">
    <text evidence="13">The sequence shown here is derived from an EMBL/GenBank/DDBJ whole genome shotgun (WGS) entry which is preliminary data.</text>
</comment>
<dbReference type="GO" id="GO:0003774">
    <property type="term" value="F:cytoskeletal motor activity"/>
    <property type="evidence" value="ECO:0007669"/>
    <property type="project" value="InterPro"/>
</dbReference>
<evidence type="ECO:0000256" key="2">
    <source>
        <dbReference type="ARBA" id="ARBA00004202"/>
    </source>
</evidence>
<evidence type="ECO:0000256" key="5">
    <source>
        <dbReference type="ARBA" id="ARBA00022475"/>
    </source>
</evidence>
<keyword evidence="13" id="KW-0966">Cell projection</keyword>
<dbReference type="InterPro" id="IPR036429">
    <property type="entry name" value="SpoA-like_sf"/>
</dbReference>
<keyword evidence="8" id="KW-0472">Membrane</keyword>
<dbReference type="GO" id="GO:0071978">
    <property type="term" value="P:bacterial-type flagellum-dependent swarming motility"/>
    <property type="evidence" value="ECO:0007669"/>
    <property type="project" value="TreeGrafter"/>
</dbReference>
<dbReference type="InterPro" id="IPR028976">
    <property type="entry name" value="CheC-like_sf"/>
</dbReference>
<dbReference type="PANTHER" id="PTHR30034:SF6">
    <property type="entry name" value="YOP PROTEINS TRANSLOCATION PROTEIN Q"/>
    <property type="match status" value="1"/>
</dbReference>
<keyword evidence="13" id="KW-0969">Cilium</keyword>
<dbReference type="GO" id="GO:0009425">
    <property type="term" value="C:bacterial-type flagellum basal body"/>
    <property type="evidence" value="ECO:0007669"/>
    <property type="project" value="UniProtKB-SubCell"/>
</dbReference>
<evidence type="ECO:0000256" key="6">
    <source>
        <dbReference type="ARBA" id="ARBA00022500"/>
    </source>
</evidence>
<dbReference type="PANTHER" id="PTHR30034">
    <property type="entry name" value="FLAGELLAR MOTOR SWITCH PROTEIN FLIM"/>
    <property type="match status" value="1"/>
</dbReference>
<dbReference type="GO" id="GO:0050918">
    <property type="term" value="P:positive chemotaxis"/>
    <property type="evidence" value="ECO:0007669"/>
    <property type="project" value="TreeGrafter"/>
</dbReference>
<protein>
    <recommendedName>
        <fullName evidence="4">Flagellar motor switch protein FliM</fullName>
    </recommendedName>
</protein>
<keyword evidence="7" id="KW-0283">Flagellar rotation</keyword>